<feature type="transmembrane region" description="Helical" evidence="12">
    <location>
        <begin position="298"/>
        <end position="320"/>
    </location>
</feature>
<keyword evidence="7 12" id="KW-1133">Transmembrane helix</keyword>
<evidence type="ECO:0000256" key="6">
    <source>
        <dbReference type="ARBA" id="ARBA00022970"/>
    </source>
</evidence>
<feature type="compositionally biased region" description="Basic and acidic residues" evidence="13">
    <location>
        <begin position="591"/>
        <end position="605"/>
    </location>
</feature>
<dbReference type="InterPro" id="IPR050495">
    <property type="entry name" value="ATG22/LtaA_families"/>
</dbReference>
<evidence type="ECO:0000256" key="4">
    <source>
        <dbReference type="ARBA" id="ARBA00022554"/>
    </source>
</evidence>
<feature type="transmembrane region" description="Helical" evidence="12">
    <location>
        <begin position="103"/>
        <end position="126"/>
    </location>
</feature>
<evidence type="ECO:0000313" key="14">
    <source>
        <dbReference type="EMBL" id="KAF2458271.1"/>
    </source>
</evidence>
<comment type="similarity">
    <text evidence="2 12">Belongs to the ATG22 family.</text>
</comment>
<dbReference type="GO" id="GO:0032974">
    <property type="term" value="P:amino acid transmembrane export from vacuole"/>
    <property type="evidence" value="ECO:0007669"/>
    <property type="project" value="InterPro"/>
</dbReference>
<feature type="transmembrane region" description="Helical" evidence="12">
    <location>
        <begin position="159"/>
        <end position="179"/>
    </location>
</feature>
<dbReference type="InterPro" id="IPR024671">
    <property type="entry name" value="Atg22-like"/>
</dbReference>
<dbReference type="Gene3D" id="1.20.1250.20">
    <property type="entry name" value="MFS general substrate transporter like domains"/>
    <property type="match status" value="1"/>
</dbReference>
<feature type="transmembrane region" description="Helical" evidence="12">
    <location>
        <begin position="441"/>
        <end position="463"/>
    </location>
</feature>
<evidence type="ECO:0000256" key="1">
    <source>
        <dbReference type="ARBA" id="ARBA00004128"/>
    </source>
</evidence>
<evidence type="ECO:0000313" key="15">
    <source>
        <dbReference type="Proteomes" id="UP000799766"/>
    </source>
</evidence>
<name>A0A6A6P2L3_9PEZI</name>
<evidence type="ECO:0000256" key="11">
    <source>
        <dbReference type="ARBA" id="ARBA00024801"/>
    </source>
</evidence>
<evidence type="ECO:0000256" key="13">
    <source>
        <dbReference type="SAM" id="MobiDB-lite"/>
    </source>
</evidence>
<comment type="subcellular location">
    <subcellularLocation>
        <location evidence="1 12">Vacuole membrane</location>
        <topology evidence="1 12">Multi-pass membrane protein</topology>
    </subcellularLocation>
</comment>
<dbReference type="SUPFAM" id="SSF103473">
    <property type="entry name" value="MFS general substrate transporter"/>
    <property type="match status" value="1"/>
</dbReference>
<keyword evidence="5 12" id="KW-0812">Transmembrane</keyword>
<dbReference type="GO" id="GO:0006914">
    <property type="term" value="P:autophagy"/>
    <property type="evidence" value="ECO:0007669"/>
    <property type="project" value="UniProtKB-KW"/>
</dbReference>
<evidence type="ECO:0000256" key="10">
    <source>
        <dbReference type="ARBA" id="ARBA00023180"/>
    </source>
</evidence>
<feature type="transmembrane region" description="Helical" evidence="12">
    <location>
        <begin position="409"/>
        <end position="429"/>
    </location>
</feature>
<proteinExistence type="inferred from homology"/>
<feature type="transmembrane region" description="Helical" evidence="12">
    <location>
        <begin position="264"/>
        <end position="286"/>
    </location>
</feature>
<organism evidence="14 15">
    <name type="scientific">Lineolata rhizophorae</name>
    <dbReference type="NCBI Taxonomy" id="578093"/>
    <lineage>
        <taxon>Eukaryota</taxon>
        <taxon>Fungi</taxon>
        <taxon>Dikarya</taxon>
        <taxon>Ascomycota</taxon>
        <taxon>Pezizomycotina</taxon>
        <taxon>Dothideomycetes</taxon>
        <taxon>Dothideomycetes incertae sedis</taxon>
        <taxon>Lineolatales</taxon>
        <taxon>Lineolataceae</taxon>
        <taxon>Lineolata</taxon>
    </lineage>
</organism>
<dbReference type="EMBL" id="MU001678">
    <property type="protein sequence ID" value="KAF2458271.1"/>
    <property type="molecule type" value="Genomic_DNA"/>
</dbReference>
<accession>A0A6A6P2L3</accession>
<reference evidence="14" key="1">
    <citation type="journal article" date="2020" name="Stud. Mycol.">
        <title>101 Dothideomycetes genomes: a test case for predicting lifestyles and emergence of pathogens.</title>
        <authorList>
            <person name="Haridas S."/>
            <person name="Albert R."/>
            <person name="Binder M."/>
            <person name="Bloem J."/>
            <person name="Labutti K."/>
            <person name="Salamov A."/>
            <person name="Andreopoulos B."/>
            <person name="Baker S."/>
            <person name="Barry K."/>
            <person name="Bills G."/>
            <person name="Bluhm B."/>
            <person name="Cannon C."/>
            <person name="Castanera R."/>
            <person name="Culley D."/>
            <person name="Daum C."/>
            <person name="Ezra D."/>
            <person name="Gonzalez J."/>
            <person name="Henrissat B."/>
            <person name="Kuo A."/>
            <person name="Liang C."/>
            <person name="Lipzen A."/>
            <person name="Lutzoni F."/>
            <person name="Magnuson J."/>
            <person name="Mondo S."/>
            <person name="Nolan M."/>
            <person name="Ohm R."/>
            <person name="Pangilinan J."/>
            <person name="Park H.-J."/>
            <person name="Ramirez L."/>
            <person name="Alfaro M."/>
            <person name="Sun H."/>
            <person name="Tritt A."/>
            <person name="Yoshinaga Y."/>
            <person name="Zwiers L.-H."/>
            <person name="Turgeon B."/>
            <person name="Goodwin S."/>
            <person name="Spatafora J."/>
            <person name="Crous P."/>
            <person name="Grigoriev I."/>
        </authorList>
    </citation>
    <scope>NUCLEOTIDE SEQUENCE</scope>
    <source>
        <strain evidence="14">ATCC 16933</strain>
    </source>
</reference>
<keyword evidence="9 12" id="KW-0472">Membrane</keyword>
<dbReference type="Pfam" id="PF11700">
    <property type="entry name" value="ATG22"/>
    <property type="match status" value="1"/>
</dbReference>
<protein>
    <recommendedName>
        <fullName evidence="12">Autophagy-related protein</fullName>
    </recommendedName>
</protein>
<evidence type="ECO:0000256" key="7">
    <source>
        <dbReference type="ARBA" id="ARBA00022989"/>
    </source>
</evidence>
<dbReference type="OrthoDB" id="192733at2759"/>
<evidence type="ECO:0000256" key="8">
    <source>
        <dbReference type="ARBA" id="ARBA00023006"/>
    </source>
</evidence>
<dbReference type="InterPro" id="IPR036259">
    <property type="entry name" value="MFS_trans_sf"/>
</dbReference>
<feature type="transmembrane region" description="Helical" evidence="12">
    <location>
        <begin position="372"/>
        <end position="397"/>
    </location>
</feature>
<keyword evidence="10" id="KW-0325">Glycoprotein</keyword>
<feature type="transmembrane region" description="Helical" evidence="12">
    <location>
        <begin position="135"/>
        <end position="153"/>
    </location>
</feature>
<evidence type="ECO:0000256" key="2">
    <source>
        <dbReference type="ARBA" id="ARBA00006978"/>
    </source>
</evidence>
<dbReference type="CDD" id="cd17483">
    <property type="entry name" value="MFS_Atg22_like"/>
    <property type="match status" value="1"/>
</dbReference>
<feature type="transmembrane region" description="Helical" evidence="12">
    <location>
        <begin position="341"/>
        <end position="360"/>
    </location>
</feature>
<keyword evidence="6 12" id="KW-0029">Amino-acid transport</keyword>
<feature type="transmembrane region" description="Helical" evidence="12">
    <location>
        <begin position="544"/>
        <end position="563"/>
    </location>
</feature>
<evidence type="ECO:0000256" key="9">
    <source>
        <dbReference type="ARBA" id="ARBA00023136"/>
    </source>
</evidence>
<comment type="function">
    <text evidence="11 12">Vacuolar effluxer which mediate the efflux of amino acids resulting from autophagic degradation. The release of autophagic amino acids allows the maintenance of protein synthesis and viability during nitrogen starvation.</text>
</comment>
<sequence>MSGARPRRPRYAGEDLRPTSDRELWGWYAYTLAAEVYAVCGVGSFLPVTLEQLSRERGVLRSDGTTSCVDASATTATRDLIGRDDDGQCIVQVLGMEVSTSSFAMYTTSIAVLIQALTIVSVSAIADHGANRKRLLLTLAFIGSISSMLFIFVSPTVFMAAPILVVIGATCLGSSFVLLNSFLPLLVMNHPSIIQDVDDQSDDANNQDALPMTQMSAASAERDSIDFDRINEHTAAQSVTAFAQARSNHMSPELQLSNQISSKAVGVGYSSAVFVQIISIVILVIINKFAPPISKTTLPLRIVLFLVGFWWLAFTLPVALWLRRRPGPPLPSSIFPSIRILCGRAFSWISYVLFAWTSLFQTAKLALRLPQVILFLIAWFVISDAIATVSGTAILFARTELHMGTASTAVVSVAATAAGIAGAFAWPPLARRWCWDQRRVIVANIFLFEIIPLYGLCGFLPFVKSWGVGGLQQPWEIFPLAIIHGISMGGLSSHCRSCYGLLLPPGKEAAFFALYAFTDKGSSVIGPAIVGKIVDSSGSIRPSFWFLAVLILIPVPLVLRLDVEKGRKEGVVMAERLLQGLKGIRDGDIGDTESRDLRSDEHEELLAENDER</sequence>
<keyword evidence="4 12" id="KW-0926">Vacuole</keyword>
<gene>
    <name evidence="14" type="ORF">BDY21DRAFT_284472</name>
</gene>
<evidence type="ECO:0000256" key="5">
    <source>
        <dbReference type="ARBA" id="ARBA00022692"/>
    </source>
</evidence>
<keyword evidence="3 12" id="KW-0813">Transport</keyword>
<dbReference type="PANTHER" id="PTHR23519:SF3">
    <property type="entry name" value="AUTOPHAGY-RELATED PROTEIN 22-2"/>
    <property type="match status" value="1"/>
</dbReference>
<dbReference type="AlphaFoldDB" id="A0A6A6P2L3"/>
<keyword evidence="15" id="KW-1185">Reference proteome</keyword>
<keyword evidence="8 12" id="KW-0072">Autophagy</keyword>
<dbReference type="GO" id="GO:0005774">
    <property type="term" value="C:vacuolar membrane"/>
    <property type="evidence" value="ECO:0007669"/>
    <property type="project" value="UniProtKB-SubCell"/>
</dbReference>
<dbReference type="PANTHER" id="PTHR23519">
    <property type="entry name" value="AUTOPHAGY-RELATED PROTEIN 22"/>
    <property type="match status" value="1"/>
</dbReference>
<evidence type="ECO:0000256" key="3">
    <source>
        <dbReference type="ARBA" id="ARBA00022448"/>
    </source>
</evidence>
<feature type="region of interest" description="Disordered" evidence="13">
    <location>
        <begin position="591"/>
        <end position="612"/>
    </location>
</feature>
<dbReference type="InterPro" id="IPR044738">
    <property type="entry name" value="Atg22"/>
</dbReference>
<evidence type="ECO:0000256" key="12">
    <source>
        <dbReference type="RuleBase" id="RU363073"/>
    </source>
</evidence>
<dbReference type="Proteomes" id="UP000799766">
    <property type="component" value="Unassembled WGS sequence"/>
</dbReference>